<evidence type="ECO:0000313" key="2">
    <source>
        <dbReference type="Proteomes" id="UP000799755"/>
    </source>
</evidence>
<dbReference type="Proteomes" id="UP000799755">
    <property type="component" value="Unassembled WGS sequence"/>
</dbReference>
<name>A0ACB6QI30_9PLEO</name>
<dbReference type="EMBL" id="MU003524">
    <property type="protein sequence ID" value="KAF2466541.1"/>
    <property type="molecule type" value="Genomic_DNA"/>
</dbReference>
<organism evidence="1 2">
    <name type="scientific">Lindgomyces ingoldianus</name>
    <dbReference type="NCBI Taxonomy" id="673940"/>
    <lineage>
        <taxon>Eukaryota</taxon>
        <taxon>Fungi</taxon>
        <taxon>Dikarya</taxon>
        <taxon>Ascomycota</taxon>
        <taxon>Pezizomycotina</taxon>
        <taxon>Dothideomycetes</taxon>
        <taxon>Pleosporomycetidae</taxon>
        <taxon>Pleosporales</taxon>
        <taxon>Lindgomycetaceae</taxon>
        <taxon>Lindgomyces</taxon>
    </lineage>
</organism>
<feature type="non-terminal residue" evidence="1">
    <location>
        <position position="309"/>
    </location>
</feature>
<proteinExistence type="predicted"/>
<comment type="caution">
    <text evidence="1">The sequence shown here is derived from an EMBL/GenBank/DDBJ whole genome shotgun (WGS) entry which is preliminary data.</text>
</comment>
<gene>
    <name evidence="1" type="ORF">BDR25DRAFT_395715</name>
</gene>
<reference evidence="1" key="1">
    <citation type="journal article" date="2020" name="Stud. Mycol.">
        <title>101 Dothideomycetes genomes: a test case for predicting lifestyles and emergence of pathogens.</title>
        <authorList>
            <person name="Haridas S."/>
            <person name="Albert R."/>
            <person name="Binder M."/>
            <person name="Bloem J."/>
            <person name="Labutti K."/>
            <person name="Salamov A."/>
            <person name="Andreopoulos B."/>
            <person name="Baker S."/>
            <person name="Barry K."/>
            <person name="Bills G."/>
            <person name="Bluhm B."/>
            <person name="Cannon C."/>
            <person name="Castanera R."/>
            <person name="Culley D."/>
            <person name="Daum C."/>
            <person name="Ezra D."/>
            <person name="Gonzalez J."/>
            <person name="Henrissat B."/>
            <person name="Kuo A."/>
            <person name="Liang C."/>
            <person name="Lipzen A."/>
            <person name="Lutzoni F."/>
            <person name="Magnuson J."/>
            <person name="Mondo S."/>
            <person name="Nolan M."/>
            <person name="Ohm R."/>
            <person name="Pangilinan J."/>
            <person name="Park H.-J."/>
            <person name="Ramirez L."/>
            <person name="Alfaro M."/>
            <person name="Sun H."/>
            <person name="Tritt A."/>
            <person name="Yoshinaga Y."/>
            <person name="Zwiers L.-H."/>
            <person name="Turgeon B."/>
            <person name="Goodwin S."/>
            <person name="Spatafora J."/>
            <person name="Crous P."/>
            <person name="Grigoriev I."/>
        </authorList>
    </citation>
    <scope>NUCLEOTIDE SEQUENCE</scope>
    <source>
        <strain evidence="1">ATCC 200398</strain>
    </source>
</reference>
<evidence type="ECO:0000313" key="1">
    <source>
        <dbReference type="EMBL" id="KAF2466541.1"/>
    </source>
</evidence>
<protein>
    <submittedName>
        <fullName evidence="1">Uncharacterized protein</fullName>
    </submittedName>
</protein>
<keyword evidence="2" id="KW-1185">Reference proteome</keyword>
<accession>A0ACB6QI30</accession>
<sequence>MSIRACARGHRVYLVSLRLLFFSSSLSPTTTTTTIIGCEPPRSHTFSYPSILPIPSPFPNHVLIKPPPPPPPTTDSRKPSRSHTFRYPGKITTLLSYPSILSTYQCPVPFPTMFFSETLLTSFPQPDVPIPSLPHNPTMIPQHLTTYHSKRLDPFPIFYIFGPLLTLDMLQYSPTKVYFHFQPAGPTLSSWAENATTAASPATWHEEEGLAAVCRFLGAAAIAQRDRRGGTLSHPSFPHPIVTVLSIPLRRRSVFVLTVLHVLNACYRNWPITYLLFRSKFFNKRGGRGGKAAKKAKKAAAAAAAAAGA</sequence>